<name>A0A5C7W9J9_AQUAC</name>
<accession>A0A5C7W9J9</accession>
<comment type="caution">
    <text evidence="1">The sequence shown here is derived from an EMBL/GenBank/DDBJ whole genome shotgun (WGS) entry which is preliminary data.</text>
</comment>
<feature type="non-terminal residue" evidence="1">
    <location>
        <position position="37"/>
    </location>
</feature>
<organism evidence="1 2">
    <name type="scientific">Aquipseudomonas alcaligenes</name>
    <name type="common">Pseudomonas alcaligenes</name>
    <dbReference type="NCBI Taxonomy" id="43263"/>
    <lineage>
        <taxon>Bacteria</taxon>
        <taxon>Pseudomonadati</taxon>
        <taxon>Pseudomonadota</taxon>
        <taxon>Gammaproteobacteria</taxon>
        <taxon>Pseudomonadales</taxon>
        <taxon>Pseudomonadaceae</taxon>
        <taxon>Aquipseudomonas</taxon>
    </lineage>
</organism>
<dbReference type="Proteomes" id="UP000321110">
    <property type="component" value="Unassembled WGS sequence"/>
</dbReference>
<evidence type="ECO:0000313" key="1">
    <source>
        <dbReference type="EMBL" id="TXI33208.1"/>
    </source>
</evidence>
<proteinExistence type="predicted"/>
<gene>
    <name evidence="1" type="ORF">E6Q69_07075</name>
</gene>
<reference evidence="1 2" key="1">
    <citation type="submission" date="2018-09" db="EMBL/GenBank/DDBJ databases">
        <title>Metagenome Assembled Genomes from an Advanced Water Purification Facility.</title>
        <authorList>
            <person name="Stamps B.W."/>
            <person name="Spear J.R."/>
        </authorList>
    </citation>
    <scope>NUCLEOTIDE SEQUENCE [LARGE SCALE GENOMIC DNA]</scope>
    <source>
        <strain evidence="1">Bin_52_1</strain>
    </source>
</reference>
<dbReference type="EMBL" id="SSFO01000117">
    <property type="protein sequence ID" value="TXI33208.1"/>
    <property type="molecule type" value="Genomic_DNA"/>
</dbReference>
<evidence type="ECO:0000313" key="2">
    <source>
        <dbReference type="Proteomes" id="UP000321110"/>
    </source>
</evidence>
<dbReference type="AlphaFoldDB" id="A0A5C7W9J9"/>
<protein>
    <submittedName>
        <fullName evidence="1">A/G-specific adenine glycosylase</fullName>
    </submittedName>
</protein>
<sequence>MSPEQFNGAVLAGYGQNGRKDLRWQQGVTLYWMWVLE</sequence>